<evidence type="ECO:0000313" key="1">
    <source>
        <dbReference type="EMBL" id="GBM68544.1"/>
    </source>
</evidence>
<dbReference type="EMBL" id="BGPR01002148">
    <property type="protein sequence ID" value="GBM68544.1"/>
    <property type="molecule type" value="Genomic_DNA"/>
</dbReference>
<protein>
    <submittedName>
        <fullName evidence="1">Uncharacterized protein</fullName>
    </submittedName>
</protein>
<evidence type="ECO:0000313" key="2">
    <source>
        <dbReference type="Proteomes" id="UP000499080"/>
    </source>
</evidence>
<proteinExistence type="predicted"/>
<keyword evidence="2" id="KW-1185">Reference proteome</keyword>
<dbReference type="Proteomes" id="UP000499080">
    <property type="component" value="Unassembled WGS sequence"/>
</dbReference>
<dbReference type="AlphaFoldDB" id="A0A4Y2HT00"/>
<sequence length="79" mass="8877">MKRTTPELAPPLKTSASHQQLWALWVGRWAWVVATTPAGGRLAPFRMILRATGPHTRRIVSGSGFRALNHSAPKQRHYH</sequence>
<name>A0A4Y2HT00_ARAVE</name>
<accession>A0A4Y2HT00</accession>
<reference evidence="1 2" key="1">
    <citation type="journal article" date="2019" name="Sci. Rep.">
        <title>Orb-weaving spider Araneus ventricosus genome elucidates the spidroin gene catalogue.</title>
        <authorList>
            <person name="Kono N."/>
            <person name="Nakamura H."/>
            <person name="Ohtoshi R."/>
            <person name="Moran D.A.P."/>
            <person name="Shinohara A."/>
            <person name="Yoshida Y."/>
            <person name="Fujiwara M."/>
            <person name="Mori M."/>
            <person name="Tomita M."/>
            <person name="Arakawa K."/>
        </authorList>
    </citation>
    <scope>NUCLEOTIDE SEQUENCE [LARGE SCALE GENOMIC DNA]</scope>
</reference>
<comment type="caution">
    <text evidence="1">The sequence shown here is derived from an EMBL/GenBank/DDBJ whole genome shotgun (WGS) entry which is preliminary data.</text>
</comment>
<gene>
    <name evidence="1" type="ORF">AVEN_155844_1</name>
</gene>
<organism evidence="1 2">
    <name type="scientific">Araneus ventricosus</name>
    <name type="common">Orbweaver spider</name>
    <name type="synonym">Epeira ventricosa</name>
    <dbReference type="NCBI Taxonomy" id="182803"/>
    <lineage>
        <taxon>Eukaryota</taxon>
        <taxon>Metazoa</taxon>
        <taxon>Ecdysozoa</taxon>
        <taxon>Arthropoda</taxon>
        <taxon>Chelicerata</taxon>
        <taxon>Arachnida</taxon>
        <taxon>Araneae</taxon>
        <taxon>Araneomorphae</taxon>
        <taxon>Entelegynae</taxon>
        <taxon>Araneoidea</taxon>
        <taxon>Araneidae</taxon>
        <taxon>Araneus</taxon>
    </lineage>
</organism>